<dbReference type="PRINTS" id="PR01549">
    <property type="entry name" value="AUTOINDCRSYN"/>
</dbReference>
<name>A0AB39W0K8_9GAMM</name>
<dbReference type="InterPro" id="IPR001690">
    <property type="entry name" value="Autoind_synthase"/>
</dbReference>
<comment type="similarity">
    <text evidence="8 9">Belongs to the autoinducer synthase family.</text>
</comment>
<dbReference type="AlphaFoldDB" id="A0AB39W0K8"/>
<evidence type="ECO:0000256" key="6">
    <source>
        <dbReference type="ARBA" id="ARBA00022929"/>
    </source>
</evidence>
<dbReference type="PANTHER" id="PTHR39322:SF1">
    <property type="entry name" value="ISOVALERYL-HOMOSERINE LACTONE SYNTHASE"/>
    <property type="match status" value="1"/>
</dbReference>
<protein>
    <recommendedName>
        <fullName evidence="2 9">Acyl-homoserine-lactone synthase</fullName>
        <ecNumber evidence="1 9">2.3.1.184</ecNumber>
    </recommendedName>
    <alternativeName>
        <fullName evidence="9">Autoinducer synthesis protein</fullName>
    </alternativeName>
</protein>
<dbReference type="PANTHER" id="PTHR39322">
    <property type="entry name" value="ACYL-HOMOSERINE-LACTONE SYNTHASE"/>
    <property type="match status" value="1"/>
</dbReference>
<accession>A0AB39W0K8</accession>
<dbReference type="GO" id="GO:0007165">
    <property type="term" value="P:signal transduction"/>
    <property type="evidence" value="ECO:0007669"/>
    <property type="project" value="TreeGrafter"/>
</dbReference>
<sequence>MLELFDVSYEELKMTHSNELYRLRKKTFSDRLGWDVVCNVDMEFDEFDNPSTRYILGLCKGQLICSVRFTDLDQPNMITHTFRECFDSVPLPLGGMESSRFFVDKTRARQLLGERFPISQILFVAMINWARQNNRDGIHTIVSRPMLTILKRSGWQIEPLKEAYLSERERIYLVYLPTTAEDQSQMASGLVNDLGHAESSVITWPLSLPV</sequence>
<keyword evidence="6 8" id="KW-0071">Autoinducer synthesis</keyword>
<evidence type="ECO:0000256" key="7">
    <source>
        <dbReference type="ARBA" id="ARBA00048576"/>
    </source>
</evidence>
<keyword evidence="4 9" id="KW-0808">Transferase</keyword>
<dbReference type="GO" id="GO:0009372">
    <property type="term" value="P:quorum sensing"/>
    <property type="evidence" value="ECO:0007669"/>
    <property type="project" value="UniProtKB-UniRule"/>
</dbReference>
<evidence type="ECO:0000313" key="10">
    <source>
        <dbReference type="EMBL" id="XDU74992.1"/>
    </source>
</evidence>
<gene>
    <name evidence="10" type="ORF">AB3G37_23940</name>
</gene>
<evidence type="ECO:0000256" key="9">
    <source>
        <dbReference type="RuleBase" id="RU361135"/>
    </source>
</evidence>
<organism evidence="10">
    <name type="scientific">Rouxiella sp. WC2420</name>
    <dbReference type="NCBI Taxonomy" id="3234145"/>
    <lineage>
        <taxon>Bacteria</taxon>
        <taxon>Pseudomonadati</taxon>
        <taxon>Pseudomonadota</taxon>
        <taxon>Gammaproteobacteria</taxon>
        <taxon>Enterobacterales</taxon>
        <taxon>Yersiniaceae</taxon>
        <taxon>Rouxiella</taxon>
    </lineage>
</organism>
<proteinExistence type="inferred from homology"/>
<dbReference type="Gene3D" id="3.40.630.30">
    <property type="match status" value="1"/>
</dbReference>
<keyword evidence="3 8" id="KW-0673">Quorum sensing</keyword>
<dbReference type="PROSITE" id="PS00949">
    <property type="entry name" value="AUTOINDUCER_SYNTH_1"/>
    <property type="match status" value="1"/>
</dbReference>
<evidence type="ECO:0000256" key="1">
    <source>
        <dbReference type="ARBA" id="ARBA00012340"/>
    </source>
</evidence>
<dbReference type="RefSeq" id="WP_369791024.1">
    <property type="nucleotide sequence ID" value="NZ_CP165628.1"/>
</dbReference>
<comment type="catalytic activity">
    <reaction evidence="7 9">
        <text>a fatty acyl-[ACP] + S-adenosyl-L-methionine = an N-acyl-L-homoserine lactone + S-methyl-5'-thioadenosine + holo-[ACP] + H(+)</text>
        <dbReference type="Rhea" id="RHEA:10096"/>
        <dbReference type="Rhea" id="RHEA-COMP:9685"/>
        <dbReference type="Rhea" id="RHEA-COMP:14125"/>
        <dbReference type="ChEBI" id="CHEBI:15378"/>
        <dbReference type="ChEBI" id="CHEBI:17509"/>
        <dbReference type="ChEBI" id="CHEBI:55474"/>
        <dbReference type="ChEBI" id="CHEBI:59789"/>
        <dbReference type="ChEBI" id="CHEBI:64479"/>
        <dbReference type="ChEBI" id="CHEBI:138651"/>
        <dbReference type="EC" id="2.3.1.184"/>
    </reaction>
</comment>
<dbReference type="PROSITE" id="PS51187">
    <property type="entry name" value="AUTOINDUCER_SYNTH_2"/>
    <property type="match status" value="1"/>
</dbReference>
<evidence type="ECO:0000256" key="8">
    <source>
        <dbReference type="PROSITE-ProRule" id="PRU00533"/>
    </source>
</evidence>
<keyword evidence="5 9" id="KW-0949">S-adenosyl-L-methionine</keyword>
<dbReference type="EMBL" id="CP165628">
    <property type="protein sequence ID" value="XDU74992.1"/>
    <property type="molecule type" value="Genomic_DNA"/>
</dbReference>
<dbReference type="InterPro" id="IPR016181">
    <property type="entry name" value="Acyl_CoA_acyltransferase"/>
</dbReference>
<evidence type="ECO:0000256" key="4">
    <source>
        <dbReference type="ARBA" id="ARBA00022679"/>
    </source>
</evidence>
<evidence type="ECO:0000256" key="2">
    <source>
        <dbReference type="ARBA" id="ARBA00018768"/>
    </source>
</evidence>
<dbReference type="InterPro" id="IPR018311">
    <property type="entry name" value="Autoind_synth_CS"/>
</dbReference>
<evidence type="ECO:0000256" key="5">
    <source>
        <dbReference type="ARBA" id="ARBA00022691"/>
    </source>
</evidence>
<dbReference type="EC" id="2.3.1.184" evidence="1 9"/>
<evidence type="ECO:0000256" key="3">
    <source>
        <dbReference type="ARBA" id="ARBA00022654"/>
    </source>
</evidence>
<reference evidence="10" key="1">
    <citation type="submission" date="2024-07" db="EMBL/GenBank/DDBJ databases">
        <authorList>
            <person name="Biller S.J."/>
        </authorList>
    </citation>
    <scope>NUCLEOTIDE SEQUENCE</scope>
    <source>
        <strain evidence="10">WC2420</strain>
    </source>
</reference>
<dbReference type="GO" id="GO:0061579">
    <property type="term" value="F:N-acyl homoserine lactone synthase activity"/>
    <property type="evidence" value="ECO:0007669"/>
    <property type="project" value="UniProtKB-UniRule"/>
</dbReference>
<dbReference type="Pfam" id="PF00765">
    <property type="entry name" value="Autoind_synth"/>
    <property type="match status" value="1"/>
</dbReference>
<dbReference type="SUPFAM" id="SSF55729">
    <property type="entry name" value="Acyl-CoA N-acyltransferases (Nat)"/>
    <property type="match status" value="1"/>
</dbReference>